<name>A0A6I4V3X4_9SPHN</name>
<gene>
    <name evidence="2" type="ORF">GRI43_13205</name>
</gene>
<evidence type="ECO:0008006" key="4">
    <source>
        <dbReference type="Google" id="ProtNLM"/>
    </source>
</evidence>
<keyword evidence="3" id="KW-1185">Reference proteome</keyword>
<protein>
    <recommendedName>
        <fullName evidence="4">Methyltransferase domain-containing protein</fullName>
    </recommendedName>
</protein>
<reference evidence="2 3" key="1">
    <citation type="submission" date="2019-12" db="EMBL/GenBank/DDBJ databases">
        <title>Genomic-based taxomic classification of the family Erythrobacteraceae.</title>
        <authorList>
            <person name="Xu L."/>
        </authorList>
    </citation>
    <scope>NUCLEOTIDE SEQUENCE [LARGE SCALE GENOMIC DNA]</scope>
    <source>
        <strain evidence="2 3">SW-109</strain>
    </source>
</reference>
<dbReference type="EMBL" id="WTYP01000002">
    <property type="protein sequence ID" value="MXP48348.1"/>
    <property type="molecule type" value="Genomic_DNA"/>
</dbReference>
<organism evidence="2 3">
    <name type="scientific">Pontixanthobacter luteolus</name>
    <dbReference type="NCBI Taxonomy" id="295089"/>
    <lineage>
        <taxon>Bacteria</taxon>
        <taxon>Pseudomonadati</taxon>
        <taxon>Pseudomonadota</taxon>
        <taxon>Alphaproteobacteria</taxon>
        <taxon>Sphingomonadales</taxon>
        <taxon>Erythrobacteraceae</taxon>
        <taxon>Pontixanthobacter</taxon>
    </lineage>
</organism>
<dbReference type="InterPro" id="IPR029063">
    <property type="entry name" value="SAM-dependent_MTases_sf"/>
</dbReference>
<accession>A0A6I4V3X4</accession>
<evidence type="ECO:0000256" key="1">
    <source>
        <dbReference type="SAM" id="MobiDB-lite"/>
    </source>
</evidence>
<sequence length="239" mass="25747">MTHQTYPFRIYDQVLTQFEAGQIKQGTLMLAGVFDGILASGGDLKRWRLDLKRHPLRDLLSYSPPVEGSEAPPPARSPAAFPQSSALTNAVDEFSGNRARAARAKLTEQALRQAIKSGKLISFADGTEQDGSCDLIAAPHLPDKCTEQELIAELSALKAKLASGGTILISSLVPGYFGIGWQYVCNGVQPFCHDEDTLSQVAAEAGLALKHFRDASDCLIWGVLSVSERDADGLDIFDG</sequence>
<dbReference type="Proteomes" id="UP000471435">
    <property type="component" value="Unassembled WGS sequence"/>
</dbReference>
<evidence type="ECO:0000313" key="2">
    <source>
        <dbReference type="EMBL" id="MXP48348.1"/>
    </source>
</evidence>
<comment type="caution">
    <text evidence="2">The sequence shown here is derived from an EMBL/GenBank/DDBJ whole genome shotgun (WGS) entry which is preliminary data.</text>
</comment>
<evidence type="ECO:0000313" key="3">
    <source>
        <dbReference type="Proteomes" id="UP000471435"/>
    </source>
</evidence>
<dbReference type="SUPFAM" id="SSF53335">
    <property type="entry name" value="S-adenosyl-L-methionine-dependent methyltransferases"/>
    <property type="match status" value="1"/>
</dbReference>
<proteinExistence type="predicted"/>
<feature type="region of interest" description="Disordered" evidence="1">
    <location>
        <begin position="62"/>
        <end position="81"/>
    </location>
</feature>
<dbReference type="AlphaFoldDB" id="A0A6I4V3X4"/>
<dbReference type="RefSeq" id="WP_160731539.1">
    <property type="nucleotide sequence ID" value="NZ_CANLWR010000002.1"/>
</dbReference>